<dbReference type="Pfam" id="PF11412">
    <property type="entry name" value="DsbD_N"/>
    <property type="match status" value="1"/>
</dbReference>
<evidence type="ECO:0000313" key="3">
    <source>
        <dbReference type="EMBL" id="TCC96273.1"/>
    </source>
</evidence>
<organism evidence="3 4">
    <name type="scientific">Pedobacter hiemivivus</name>
    <dbReference type="NCBI Taxonomy" id="2530454"/>
    <lineage>
        <taxon>Bacteria</taxon>
        <taxon>Pseudomonadati</taxon>
        <taxon>Bacteroidota</taxon>
        <taxon>Sphingobacteriia</taxon>
        <taxon>Sphingobacteriales</taxon>
        <taxon>Sphingobacteriaceae</taxon>
        <taxon>Pedobacter</taxon>
    </lineage>
</organism>
<feature type="domain" description="Thiol:disulfide interchange protein DsbD N-terminal" evidence="2">
    <location>
        <begin position="510"/>
        <end position="619"/>
    </location>
</feature>
<sequence length="621" mass="69559">MKKLFTIALVLLTMQQAFAKEKILLKVLYVGYKPEKPMPADVVYYSTSATVVAKMYQTRMADFKAFLESHFQEVKTVDVRDYTAEMSNGVDVTIMDAGPVKLPADFSRPMILMHAMAPNVGLPIGLKFDWYCQCLDDEALNIKTTHAIFNAPNKVKLTMQNKPTPGSFFNGHQGAKTPKSMPMWQVVKGDLPAGQKYLIGMVSHGEGFEDSPDAEVISGGVCLKNAEAVALGRQGNYFMWGFSGSPDYMTNEAKDVFVNTVCYIKKYDHKPAIVKKVQIETRTSIDEKIYRISRALYDKAIVSRKVGNERLLKLQKELRDKKDAGEDIGKGNEQFLKMPVTNAMESFEDYLKTQAGDALFAKFGTNTALYHQYFRENYEYFYPANAYALQLDADAAQMKKSNRKPAILEHCITMLERKQDEAMARRVLLRYTNESFATAAEWRNWFNTNKQKLFFTEAAGFKFIVNTFGQSGQQNKSASVSLTEKTSAQITGSTIEDPVAVSAKLVYGQNTNTARLYIDAAILKGWHTYALLPDDSPFIPVKVLLELPEGVSIKGEWQSSPSVPFPGYEGVFIFDDKATFSIELSLVNVKPGSAISCGMSYQTCDENKCFPPGKKMVDIKI</sequence>
<proteinExistence type="predicted"/>
<keyword evidence="1" id="KW-0732">Signal</keyword>
<dbReference type="InterPro" id="IPR028250">
    <property type="entry name" value="DsbDN"/>
</dbReference>
<evidence type="ECO:0000313" key="4">
    <source>
        <dbReference type="Proteomes" id="UP000291117"/>
    </source>
</evidence>
<reference evidence="3 4" key="1">
    <citation type="submission" date="2019-02" db="EMBL/GenBank/DDBJ databases">
        <title>Pedobacter sp. RP-3-8 sp. nov., isolated from Arctic soil.</title>
        <authorList>
            <person name="Dahal R.H."/>
        </authorList>
    </citation>
    <scope>NUCLEOTIDE SEQUENCE [LARGE SCALE GENOMIC DNA]</scope>
    <source>
        <strain evidence="3 4">RP-3-8</strain>
    </source>
</reference>
<protein>
    <recommendedName>
        <fullName evidence="2">Thiol:disulfide interchange protein DsbD N-terminal domain-containing protein</fullName>
    </recommendedName>
</protein>
<feature type="chain" id="PRO_5020530413" description="Thiol:disulfide interchange protein DsbD N-terminal domain-containing protein" evidence="1">
    <location>
        <begin position="20"/>
        <end position="621"/>
    </location>
</feature>
<accession>A0A4R0NAJ2</accession>
<comment type="caution">
    <text evidence="3">The sequence shown here is derived from an EMBL/GenBank/DDBJ whole genome shotgun (WGS) entry which is preliminary data.</text>
</comment>
<dbReference type="EMBL" id="SJSM01000006">
    <property type="protein sequence ID" value="TCC96273.1"/>
    <property type="molecule type" value="Genomic_DNA"/>
</dbReference>
<name>A0A4R0NAJ2_9SPHI</name>
<dbReference type="AlphaFoldDB" id="A0A4R0NAJ2"/>
<dbReference type="OrthoDB" id="243450at2"/>
<dbReference type="Proteomes" id="UP000291117">
    <property type="component" value="Unassembled WGS sequence"/>
</dbReference>
<feature type="signal peptide" evidence="1">
    <location>
        <begin position="1"/>
        <end position="19"/>
    </location>
</feature>
<evidence type="ECO:0000256" key="1">
    <source>
        <dbReference type="SAM" id="SignalP"/>
    </source>
</evidence>
<keyword evidence="4" id="KW-1185">Reference proteome</keyword>
<gene>
    <name evidence="3" type="ORF">EZ444_12610</name>
</gene>
<evidence type="ECO:0000259" key="2">
    <source>
        <dbReference type="Pfam" id="PF11412"/>
    </source>
</evidence>